<evidence type="ECO:0000313" key="1">
    <source>
        <dbReference type="EMBL" id="MPN09381.1"/>
    </source>
</evidence>
<dbReference type="EMBL" id="VSSQ01055485">
    <property type="protein sequence ID" value="MPN09381.1"/>
    <property type="molecule type" value="Genomic_DNA"/>
</dbReference>
<dbReference type="AlphaFoldDB" id="A0A645F528"/>
<reference evidence="1" key="1">
    <citation type="submission" date="2019-08" db="EMBL/GenBank/DDBJ databases">
        <authorList>
            <person name="Kucharzyk K."/>
            <person name="Murdoch R.W."/>
            <person name="Higgins S."/>
            <person name="Loffler F."/>
        </authorList>
    </citation>
    <scope>NUCLEOTIDE SEQUENCE</scope>
</reference>
<sequence>MGNQSVKGFIDGRIPCDNAFLNAVISFEIGKQFLPVYQFTTTNATFVAIIHF</sequence>
<comment type="caution">
    <text evidence="1">The sequence shown here is derived from an EMBL/GenBank/DDBJ whole genome shotgun (WGS) entry which is preliminary data.</text>
</comment>
<gene>
    <name evidence="1" type="ORF">SDC9_156670</name>
</gene>
<accession>A0A645F528</accession>
<proteinExistence type="predicted"/>
<protein>
    <submittedName>
        <fullName evidence="1">Uncharacterized protein</fullName>
    </submittedName>
</protein>
<organism evidence="1">
    <name type="scientific">bioreactor metagenome</name>
    <dbReference type="NCBI Taxonomy" id="1076179"/>
    <lineage>
        <taxon>unclassified sequences</taxon>
        <taxon>metagenomes</taxon>
        <taxon>ecological metagenomes</taxon>
    </lineage>
</organism>
<name>A0A645F528_9ZZZZ</name>